<feature type="domain" description="PRC-barrel" evidence="2">
    <location>
        <begin position="44"/>
        <end position="100"/>
    </location>
</feature>
<dbReference type="EMBL" id="CU459003">
    <property type="protein sequence ID" value="CAM77033.1"/>
    <property type="molecule type" value="Genomic_DNA"/>
</dbReference>
<dbReference type="PANTHER" id="PTHR36505">
    <property type="entry name" value="BLR1072 PROTEIN"/>
    <property type="match status" value="1"/>
</dbReference>
<proteinExistence type="predicted"/>
<gene>
    <name evidence="3" type="ORF">MGR_3536</name>
</gene>
<sequence>MNKTLGFAAATLLTLTVLAVGQPALAQGAKQMVTSIDVQSVATGYRSSKIIGAAVTNEKGEAVGKIDDLIISKDQRALFAIVSVGGYLGIGDKLIAVRYEDLRPTADDKGLVLTGATKEGLKALPEFVYAR</sequence>
<dbReference type="Gene3D" id="2.30.30.240">
    <property type="entry name" value="PRC-barrel domain"/>
    <property type="match status" value="1"/>
</dbReference>
<reference evidence="3" key="1">
    <citation type="journal article" date="2007" name="J. Bacteriol.">
        <title>Comparative genome analysis of four magnetotactic bacteria reveals a complex set of group-specific genes implicated in magnetosome biomineralization and function.</title>
        <authorList>
            <person name="Richter M."/>
            <person name="Kube M."/>
            <person name="Bazylinski D.A."/>
            <person name="Lombardot T."/>
            <person name="Gloeckner F.O."/>
            <person name="Reinhardt R."/>
            <person name="Schueler D."/>
        </authorList>
    </citation>
    <scope>NUCLEOTIDE SEQUENCE</scope>
    <source>
        <strain evidence="3">MSR-1</strain>
    </source>
</reference>
<name>A4U2C6_9PROT</name>
<evidence type="ECO:0000256" key="1">
    <source>
        <dbReference type="SAM" id="SignalP"/>
    </source>
</evidence>
<accession>A4U2C6</accession>
<protein>
    <submittedName>
        <fullName evidence="3">Protein conserved in bacteria</fullName>
    </submittedName>
</protein>
<feature type="chain" id="PRO_5002674451" evidence="1">
    <location>
        <begin position="27"/>
        <end position="131"/>
    </location>
</feature>
<feature type="signal peptide" evidence="1">
    <location>
        <begin position="1"/>
        <end position="26"/>
    </location>
</feature>
<evidence type="ECO:0000259" key="2">
    <source>
        <dbReference type="Pfam" id="PF05239"/>
    </source>
</evidence>
<dbReference type="InterPro" id="IPR027275">
    <property type="entry name" value="PRC-brl_dom"/>
</dbReference>
<dbReference type="PANTHER" id="PTHR36505:SF1">
    <property type="entry name" value="BLR1072 PROTEIN"/>
    <property type="match status" value="1"/>
</dbReference>
<dbReference type="SUPFAM" id="SSF50346">
    <property type="entry name" value="PRC-barrel domain"/>
    <property type="match status" value="1"/>
</dbReference>
<keyword evidence="1" id="KW-0732">Signal</keyword>
<dbReference type="Pfam" id="PF05239">
    <property type="entry name" value="PRC"/>
    <property type="match status" value="1"/>
</dbReference>
<dbReference type="AlphaFoldDB" id="A4U2C6"/>
<dbReference type="RefSeq" id="WP_024079901.1">
    <property type="nucleotide sequence ID" value="NZ_CP027527.1"/>
</dbReference>
<organism evidence="3">
    <name type="scientific">Magnetospirillum gryphiswaldense</name>
    <dbReference type="NCBI Taxonomy" id="55518"/>
    <lineage>
        <taxon>Bacteria</taxon>
        <taxon>Pseudomonadati</taxon>
        <taxon>Pseudomonadota</taxon>
        <taxon>Alphaproteobacteria</taxon>
        <taxon>Rhodospirillales</taxon>
        <taxon>Rhodospirillaceae</taxon>
        <taxon>Magnetospirillum</taxon>
    </lineage>
</organism>
<evidence type="ECO:0000313" key="3">
    <source>
        <dbReference type="EMBL" id="CAM77033.1"/>
    </source>
</evidence>
<dbReference type="InterPro" id="IPR011033">
    <property type="entry name" value="PRC_barrel-like_sf"/>
</dbReference>